<protein>
    <submittedName>
        <fullName evidence="9">Molybdopterin-guanine dinucleotide biosynthesis protein MobA</fullName>
    </submittedName>
</protein>
<evidence type="ECO:0000256" key="3">
    <source>
        <dbReference type="ARBA" id="ARBA00022723"/>
    </source>
</evidence>
<dbReference type="HAMAP" id="MF_00316">
    <property type="entry name" value="MobA"/>
    <property type="match status" value="1"/>
</dbReference>
<evidence type="ECO:0000256" key="6">
    <source>
        <dbReference type="ARBA" id="ARBA00023134"/>
    </source>
</evidence>
<evidence type="ECO:0000313" key="9">
    <source>
        <dbReference type="EMBL" id="SFV71174.1"/>
    </source>
</evidence>
<dbReference type="Gene3D" id="3.90.550.10">
    <property type="entry name" value="Spore Coat Polysaccharide Biosynthesis Protein SpsA, Chain A"/>
    <property type="match status" value="1"/>
</dbReference>
<dbReference type="PANTHER" id="PTHR19136:SF81">
    <property type="entry name" value="MOLYBDENUM COFACTOR GUANYLYLTRANSFERASE"/>
    <property type="match status" value="1"/>
</dbReference>
<dbReference type="CDD" id="cd02503">
    <property type="entry name" value="MobA"/>
    <property type="match status" value="1"/>
</dbReference>
<evidence type="ECO:0000259" key="8">
    <source>
        <dbReference type="Pfam" id="PF12804"/>
    </source>
</evidence>
<keyword evidence="6" id="KW-0342">GTP-binding</keyword>
<sequence length="191" mass="22448">MKTRYNTPIIIIAGGKSSRMGKDKALLPFGSQASLAQFQYQRLSRIFSKVYLSAKYHKFDFDCEVIEDKYEESSPLVALLSIFETLNVQEIFVLSVDTPFVDEKVIHKLFERDEEDFDIIVAKNNNRLQPLCAIYRRSLLPLLQKHYQEKNHKLHHLLKNAKTKIVHFNDEKAFMNLNYFEDYEKALKVQI</sequence>
<keyword evidence="4" id="KW-0547">Nucleotide-binding</keyword>
<dbReference type="NCBIfam" id="NF001837">
    <property type="entry name" value="PRK00560.1"/>
    <property type="match status" value="1"/>
</dbReference>
<gene>
    <name evidence="9" type="ORF">MNB_SV-13-766</name>
</gene>
<dbReference type="GO" id="GO:0046872">
    <property type="term" value="F:metal ion binding"/>
    <property type="evidence" value="ECO:0007669"/>
    <property type="project" value="UniProtKB-KW"/>
</dbReference>
<dbReference type="EMBL" id="FPHM01000211">
    <property type="protein sequence ID" value="SFV71174.1"/>
    <property type="molecule type" value="Genomic_DNA"/>
</dbReference>
<dbReference type="GO" id="GO:0005525">
    <property type="term" value="F:GTP binding"/>
    <property type="evidence" value="ECO:0007669"/>
    <property type="project" value="UniProtKB-KW"/>
</dbReference>
<evidence type="ECO:0000256" key="5">
    <source>
        <dbReference type="ARBA" id="ARBA00022842"/>
    </source>
</evidence>
<reference evidence="9" key="1">
    <citation type="submission" date="2016-10" db="EMBL/GenBank/DDBJ databases">
        <authorList>
            <person name="de Groot N.N."/>
        </authorList>
    </citation>
    <scope>NUCLEOTIDE SEQUENCE</scope>
</reference>
<dbReference type="PANTHER" id="PTHR19136">
    <property type="entry name" value="MOLYBDENUM COFACTOR GUANYLYLTRANSFERASE"/>
    <property type="match status" value="1"/>
</dbReference>
<dbReference type="Pfam" id="PF12804">
    <property type="entry name" value="NTP_transf_3"/>
    <property type="match status" value="1"/>
</dbReference>
<keyword evidence="2" id="KW-0808">Transferase</keyword>
<keyword evidence="1" id="KW-0963">Cytoplasm</keyword>
<accession>A0A1W1CZD5</accession>
<dbReference type="AlphaFoldDB" id="A0A1W1CZD5"/>
<evidence type="ECO:0000256" key="7">
    <source>
        <dbReference type="ARBA" id="ARBA00023150"/>
    </source>
</evidence>
<dbReference type="GO" id="GO:0006777">
    <property type="term" value="P:Mo-molybdopterin cofactor biosynthetic process"/>
    <property type="evidence" value="ECO:0007669"/>
    <property type="project" value="UniProtKB-KW"/>
</dbReference>
<dbReference type="InterPro" id="IPR025877">
    <property type="entry name" value="MobA-like_NTP_Trfase"/>
</dbReference>
<evidence type="ECO:0000256" key="4">
    <source>
        <dbReference type="ARBA" id="ARBA00022741"/>
    </source>
</evidence>
<feature type="domain" description="MobA-like NTP transferase" evidence="8">
    <location>
        <begin position="10"/>
        <end position="159"/>
    </location>
</feature>
<dbReference type="SUPFAM" id="SSF53448">
    <property type="entry name" value="Nucleotide-diphospho-sugar transferases"/>
    <property type="match status" value="1"/>
</dbReference>
<proteinExistence type="inferred from homology"/>
<dbReference type="InterPro" id="IPR029044">
    <property type="entry name" value="Nucleotide-diphossugar_trans"/>
</dbReference>
<keyword evidence="3" id="KW-0479">Metal-binding</keyword>
<dbReference type="GO" id="GO:0016779">
    <property type="term" value="F:nucleotidyltransferase activity"/>
    <property type="evidence" value="ECO:0007669"/>
    <property type="project" value="TreeGrafter"/>
</dbReference>
<organism evidence="9">
    <name type="scientific">hydrothermal vent metagenome</name>
    <dbReference type="NCBI Taxonomy" id="652676"/>
    <lineage>
        <taxon>unclassified sequences</taxon>
        <taxon>metagenomes</taxon>
        <taxon>ecological metagenomes</taxon>
    </lineage>
</organism>
<evidence type="ECO:0000256" key="2">
    <source>
        <dbReference type="ARBA" id="ARBA00022679"/>
    </source>
</evidence>
<evidence type="ECO:0000256" key="1">
    <source>
        <dbReference type="ARBA" id="ARBA00022490"/>
    </source>
</evidence>
<keyword evidence="7" id="KW-0501">Molybdenum cofactor biosynthesis</keyword>
<keyword evidence="5" id="KW-0460">Magnesium</keyword>
<name>A0A1W1CZD5_9ZZZZ</name>
<dbReference type="InterPro" id="IPR013482">
    <property type="entry name" value="Molybde_CF_guanTrfase"/>
</dbReference>